<evidence type="ECO:0000256" key="1">
    <source>
        <dbReference type="SAM" id="MobiDB-lite"/>
    </source>
</evidence>
<sequence length="101" mass="10985">MERATSSKEDPVPSIHGIKDIYEGEDNGKQISPKCCSSREFISMATSEEPEVAEEMEKESSALSLSGLFQLDDSYETCSSKSVLETGESIQGKKEGGDEDL</sequence>
<dbReference type="KEGG" id="lww:115938890"/>
<name>A0A7F8QCA7_LEPWE</name>
<dbReference type="Proteomes" id="UP000245341">
    <property type="component" value="Unplaced"/>
</dbReference>
<keyword evidence="2" id="KW-1185">Reference proteome</keyword>
<gene>
    <name evidence="3" type="primary">LOC115938890</name>
</gene>
<reference evidence="3" key="1">
    <citation type="submission" date="2025-08" db="UniProtKB">
        <authorList>
            <consortium name="RefSeq"/>
        </authorList>
    </citation>
    <scope>IDENTIFICATION</scope>
    <source>
        <tissue evidence="3">Liver</tissue>
    </source>
</reference>
<feature type="region of interest" description="Disordered" evidence="1">
    <location>
        <begin position="1"/>
        <end position="30"/>
    </location>
</feature>
<feature type="compositionally biased region" description="Basic and acidic residues" evidence="1">
    <location>
        <begin position="91"/>
        <end position="101"/>
    </location>
</feature>
<evidence type="ECO:0000313" key="3">
    <source>
        <dbReference type="RefSeq" id="XP_030878864.1"/>
    </source>
</evidence>
<dbReference type="GeneID" id="115938890"/>
<evidence type="ECO:0000313" key="2">
    <source>
        <dbReference type="Proteomes" id="UP000245341"/>
    </source>
</evidence>
<feature type="compositionally biased region" description="Basic and acidic residues" evidence="1">
    <location>
        <begin position="1"/>
        <end position="28"/>
    </location>
</feature>
<accession>A0A7F8QCA7</accession>
<feature type="region of interest" description="Disordered" evidence="1">
    <location>
        <begin position="80"/>
        <end position="101"/>
    </location>
</feature>
<dbReference type="RefSeq" id="XP_030878864.1">
    <property type="nucleotide sequence ID" value="XM_031023004.1"/>
</dbReference>
<protein>
    <submittedName>
        <fullName evidence="3">Probable guanine nucleotide exchange factor MCF2L2</fullName>
    </submittedName>
</protein>
<organism evidence="2 3">
    <name type="scientific">Leptonychotes weddellii</name>
    <name type="common">Weddell seal</name>
    <name type="synonym">Otaria weddellii</name>
    <dbReference type="NCBI Taxonomy" id="9713"/>
    <lineage>
        <taxon>Eukaryota</taxon>
        <taxon>Metazoa</taxon>
        <taxon>Chordata</taxon>
        <taxon>Craniata</taxon>
        <taxon>Vertebrata</taxon>
        <taxon>Euteleostomi</taxon>
        <taxon>Mammalia</taxon>
        <taxon>Eutheria</taxon>
        <taxon>Laurasiatheria</taxon>
        <taxon>Carnivora</taxon>
        <taxon>Caniformia</taxon>
        <taxon>Pinnipedia</taxon>
        <taxon>Phocidae</taxon>
        <taxon>Monachinae</taxon>
        <taxon>Lobodontini</taxon>
        <taxon>Leptonychotes</taxon>
    </lineage>
</organism>
<proteinExistence type="predicted"/>
<dbReference type="AlphaFoldDB" id="A0A7F8QCA7"/>